<keyword evidence="3" id="KW-1185">Reference proteome</keyword>
<name>A0ABN7GF50_9GAMM</name>
<dbReference type="EMBL" id="CAHJWF010000618">
    <property type="protein sequence ID" value="CAB5508441.1"/>
    <property type="molecule type" value="Genomic_DNA"/>
</dbReference>
<comment type="caution">
    <text evidence="2">The sequence shown here is derived from an EMBL/GenBank/DDBJ whole genome shotgun (WGS) entry which is preliminary data.</text>
</comment>
<dbReference type="Pfam" id="PF22945">
    <property type="entry name" value="LEM-3_GIY-YIG"/>
    <property type="match status" value="1"/>
</dbReference>
<sequence>MFSQAVVEKLDNYVYFLQDPRTNKVFYVGKGVGNRVFNHLDCAIETDGETEKRKIIRGIIKSGKKVRHFILRHGLTEKMAFEIEASLIDFVGMENLSNLQGGHYSSDFGLKTADEITAMYEAEELSTTEAIMLININRRYRRDMTETELYDATRKSWVVGSRKEKANCPVSPRCSSFSI</sequence>
<dbReference type="Proteomes" id="UP000626656">
    <property type="component" value="Unassembled WGS sequence"/>
</dbReference>
<evidence type="ECO:0000259" key="1">
    <source>
        <dbReference type="PROSITE" id="PS50164"/>
    </source>
</evidence>
<dbReference type="RefSeq" id="WP_202784786.1">
    <property type="nucleotide sequence ID" value="NZ_CAHJWF010000618.1"/>
</dbReference>
<proteinExistence type="predicted"/>
<dbReference type="CDD" id="cd10440">
    <property type="entry name" value="GIY-YIG_COG3680"/>
    <property type="match status" value="1"/>
</dbReference>
<evidence type="ECO:0000313" key="3">
    <source>
        <dbReference type="Proteomes" id="UP000626656"/>
    </source>
</evidence>
<accession>A0ABN7GF50</accession>
<dbReference type="InterPro" id="IPR035901">
    <property type="entry name" value="GIY-YIG_endonuc_sf"/>
</dbReference>
<gene>
    <name evidence="2" type="ORF">AZO1586I_2716</name>
</gene>
<protein>
    <recommendedName>
        <fullName evidence="1">GIY-YIG domain-containing protein</fullName>
    </recommendedName>
</protein>
<dbReference type="SUPFAM" id="SSF82771">
    <property type="entry name" value="GIY-YIG endonuclease"/>
    <property type="match status" value="1"/>
</dbReference>
<evidence type="ECO:0000313" key="2">
    <source>
        <dbReference type="EMBL" id="CAB5508441.1"/>
    </source>
</evidence>
<organism evidence="2 3">
    <name type="scientific">Bathymodiolus thermophilus thioautotrophic gill symbiont</name>
    <dbReference type="NCBI Taxonomy" id="2360"/>
    <lineage>
        <taxon>Bacteria</taxon>
        <taxon>Pseudomonadati</taxon>
        <taxon>Pseudomonadota</taxon>
        <taxon>Gammaproteobacteria</taxon>
        <taxon>sulfur-oxidizing symbionts</taxon>
    </lineage>
</organism>
<feature type="domain" description="GIY-YIG" evidence="1">
    <location>
        <begin position="10"/>
        <end position="99"/>
    </location>
</feature>
<dbReference type="PROSITE" id="PS50164">
    <property type="entry name" value="GIY_YIG"/>
    <property type="match status" value="1"/>
</dbReference>
<dbReference type="InterPro" id="IPR000305">
    <property type="entry name" value="GIY-YIG_endonuc"/>
</dbReference>
<reference evidence="2 3" key="1">
    <citation type="submission" date="2020-05" db="EMBL/GenBank/DDBJ databases">
        <authorList>
            <person name="Petersen J."/>
            <person name="Sayavedra L."/>
        </authorList>
    </citation>
    <scope>NUCLEOTIDE SEQUENCE [LARGE SCALE GENOMIC DNA]</scope>
    <source>
        <strain evidence="2">B azoricus SOX ET2 1586I</strain>
    </source>
</reference>